<dbReference type="OrthoDB" id="9800417at2"/>
<dbReference type="Proteomes" id="UP000242869">
    <property type="component" value="Unassembled WGS sequence"/>
</dbReference>
<reference evidence="5" key="1">
    <citation type="submission" date="2016-10" db="EMBL/GenBank/DDBJ databases">
        <authorList>
            <person name="Varghese N."/>
            <person name="Submissions S."/>
        </authorList>
    </citation>
    <scope>NUCLEOTIDE SEQUENCE [LARGE SCALE GENOMIC DNA]</scope>
    <source>
        <strain evidence="5">DSM 6150</strain>
    </source>
</reference>
<sequence length="263" mass="29610">MRYLFSTLLFSAVLLAGCKDSPAAQQAVATPPESQPNSVMAVELVTSKKQVGHRNFSSAKKILPEVYAGLAEDIYCGCKYTGKDVDLASCGYVPRKNANRAQRIEWEHVVPAKHLGSQRQCWQDGGRKNCSGKDQLFDQMEGDLNNLVPAVGEVNGDRGDMSYGAWTNNPTPVYGQCKSVPDFKNRRFQPREEVRGRVARISLYMHTRYNLSMSNQDKNLWCAWAKTYPVDAWEIERNRRVSRWQGEGNLLVESPEKLTGICQ</sequence>
<dbReference type="STRING" id="83765.SAMN05660284_01595"/>
<keyword evidence="2" id="KW-0540">Nuclease</keyword>
<dbReference type="Pfam" id="PF04231">
    <property type="entry name" value="Endonuclease_1"/>
    <property type="match status" value="1"/>
</dbReference>
<dbReference type="RefSeq" id="WP_091194145.1">
    <property type="nucleotide sequence ID" value="NZ_FOVE01000010.1"/>
</dbReference>
<evidence type="ECO:0000313" key="5">
    <source>
        <dbReference type="Proteomes" id="UP000242869"/>
    </source>
</evidence>
<proteinExistence type="inferred from homology"/>
<dbReference type="EMBL" id="FOVE01000010">
    <property type="protein sequence ID" value="SFN48304.1"/>
    <property type="molecule type" value="Genomic_DNA"/>
</dbReference>
<gene>
    <name evidence="4" type="ORF">SAMN05660284_01595</name>
</gene>
<dbReference type="InterPro" id="IPR044925">
    <property type="entry name" value="His-Me_finger_sf"/>
</dbReference>
<dbReference type="PROSITE" id="PS51257">
    <property type="entry name" value="PROKAR_LIPOPROTEIN"/>
    <property type="match status" value="1"/>
</dbReference>
<keyword evidence="3" id="KW-0378">Hydrolase</keyword>
<dbReference type="PANTHER" id="PTHR33607:SF2">
    <property type="entry name" value="ENDONUCLEASE-1"/>
    <property type="match status" value="1"/>
</dbReference>
<evidence type="ECO:0000256" key="2">
    <source>
        <dbReference type="ARBA" id="ARBA00022722"/>
    </source>
</evidence>
<accession>A0A1I4ZDG2</accession>
<protein>
    <submittedName>
        <fullName evidence="4">Deoxyribonuclease-1</fullName>
    </submittedName>
</protein>
<name>A0A1I4ZDG2_9NEIS</name>
<dbReference type="AlphaFoldDB" id="A0A1I4ZDG2"/>
<evidence type="ECO:0000256" key="1">
    <source>
        <dbReference type="ARBA" id="ARBA00006429"/>
    </source>
</evidence>
<comment type="similarity">
    <text evidence="1">Belongs to the EndA/NucM nuclease family.</text>
</comment>
<dbReference type="SUPFAM" id="SSF54060">
    <property type="entry name" value="His-Me finger endonucleases"/>
    <property type="match status" value="1"/>
</dbReference>
<dbReference type="GO" id="GO:0004518">
    <property type="term" value="F:nuclease activity"/>
    <property type="evidence" value="ECO:0007669"/>
    <property type="project" value="UniProtKB-KW"/>
</dbReference>
<evidence type="ECO:0000313" key="4">
    <source>
        <dbReference type="EMBL" id="SFN48304.1"/>
    </source>
</evidence>
<organism evidence="4 5">
    <name type="scientific">Formivibrio citricus</name>
    <dbReference type="NCBI Taxonomy" id="83765"/>
    <lineage>
        <taxon>Bacteria</taxon>
        <taxon>Pseudomonadati</taxon>
        <taxon>Pseudomonadota</taxon>
        <taxon>Betaproteobacteria</taxon>
        <taxon>Neisseriales</taxon>
        <taxon>Chitinibacteraceae</taxon>
        <taxon>Formivibrio</taxon>
    </lineage>
</organism>
<dbReference type="GO" id="GO:0016787">
    <property type="term" value="F:hydrolase activity"/>
    <property type="evidence" value="ECO:0007669"/>
    <property type="project" value="UniProtKB-KW"/>
</dbReference>
<evidence type="ECO:0000256" key="3">
    <source>
        <dbReference type="ARBA" id="ARBA00022801"/>
    </source>
</evidence>
<keyword evidence="5" id="KW-1185">Reference proteome</keyword>
<dbReference type="InterPro" id="IPR007346">
    <property type="entry name" value="Endonuclease-I"/>
</dbReference>
<dbReference type="PANTHER" id="PTHR33607">
    <property type="entry name" value="ENDONUCLEASE-1"/>
    <property type="match status" value="1"/>
</dbReference>